<dbReference type="AlphaFoldDB" id="A0A858SXV4"/>
<dbReference type="Pfam" id="PF13537">
    <property type="entry name" value="GATase_7"/>
    <property type="match status" value="1"/>
</dbReference>
<keyword evidence="6 8" id="KW-0315">Glutamine amidotransferase</keyword>
<sequence length="585" mass="65883">MCGIAGVIGSPRYTADDVARMIECISYRGPDEQDVVEIGPALLGHARLAVVDPENGGQPMSNTDDTVWVVFNGEIYNFIELREDLKSKGYKFKSRCDTEVLVHLWREKGPAMLEDLIGMFAFCLWDTKENRGMLARDRQGIKPCYLMDLPEGGFAFASEIKSILSLPGVEPVIDDVGLNLMHSFNYCPPPRTCYKGITHLAPGTWLELRPDGSRTAHSWWSWPLSTENETMSHDAFGELLDDAIRLQMRFDVKGCLFLSGGVDSSVIASHLHRRWNEPRMLAFGLDCREEGYGEFHLARQVASQFDMIDLEPLTYDNSIVPENIDAVLHHADQPHGDFSFFLIRKLCQAAHNAGVIVAFNGDGPDEVLSGFSHNQAFFASRTRTNFPLTDYFSRICFMPEASRQRVLTPDFQATMATPIDVFEEILAPWRHLEPVNQIAAYECTSLSPGNNLIKTDRMGAGQSIEGRSPFMDHRISEAFARMPLQDKIRDGVSKYFLKDYGLRHYGRDLMFRQKSMPTMPIGEWIKGPLKGWAEDTIATLDPGRYNVSGAQQMLADHIAEKANHTRELRTLLMTARWMQNLSAAG</sequence>
<proteinExistence type="inferred from homology"/>
<organism evidence="12 13">
    <name type="scientific">Roseobacter ponti</name>
    <dbReference type="NCBI Taxonomy" id="1891787"/>
    <lineage>
        <taxon>Bacteria</taxon>
        <taxon>Pseudomonadati</taxon>
        <taxon>Pseudomonadota</taxon>
        <taxon>Alphaproteobacteria</taxon>
        <taxon>Rhodobacterales</taxon>
        <taxon>Roseobacteraceae</taxon>
        <taxon>Roseobacter</taxon>
    </lineage>
</organism>
<gene>
    <name evidence="12" type="primary">asnB</name>
    <name evidence="12" type="ORF">G3256_17765</name>
</gene>
<reference evidence="12 13" key="1">
    <citation type="submission" date="2020-02" db="EMBL/GenBank/DDBJ databases">
        <title>Genome sequence of Roseobacter ponti.</title>
        <authorList>
            <person name="Hollensteiner J."/>
            <person name="Schneider D."/>
            <person name="Poehlein A."/>
            <person name="Daniel R."/>
        </authorList>
    </citation>
    <scope>NUCLEOTIDE SEQUENCE [LARGE SCALE GENOMIC DNA]</scope>
    <source>
        <strain evidence="12 13">DSM 106830</strain>
    </source>
</reference>
<dbReference type="NCBIfam" id="TIGR01536">
    <property type="entry name" value="asn_synth_AEB"/>
    <property type="match status" value="1"/>
</dbReference>
<dbReference type="EC" id="6.3.5.4" evidence="3"/>
<dbReference type="PANTHER" id="PTHR43284:SF1">
    <property type="entry name" value="ASPARAGINE SYNTHETASE"/>
    <property type="match status" value="1"/>
</dbReference>
<dbReference type="InterPro" id="IPR014729">
    <property type="entry name" value="Rossmann-like_a/b/a_fold"/>
</dbReference>
<dbReference type="PIRSF" id="PIRSF001589">
    <property type="entry name" value="Asn_synthetase_glu-h"/>
    <property type="match status" value="1"/>
</dbReference>
<dbReference type="InterPro" id="IPR017932">
    <property type="entry name" value="GATase_2_dom"/>
</dbReference>
<dbReference type="Gene3D" id="3.60.20.10">
    <property type="entry name" value="Glutamine Phosphoribosylpyrophosphate, subunit 1, domain 1"/>
    <property type="match status" value="1"/>
</dbReference>
<protein>
    <recommendedName>
        <fullName evidence="3">asparagine synthase (glutamine-hydrolyzing)</fullName>
        <ecNumber evidence="3">6.3.5.4</ecNumber>
    </recommendedName>
</protein>
<comment type="catalytic activity">
    <reaction evidence="7">
        <text>L-aspartate + L-glutamine + ATP + H2O = L-asparagine + L-glutamate + AMP + diphosphate + H(+)</text>
        <dbReference type="Rhea" id="RHEA:12228"/>
        <dbReference type="ChEBI" id="CHEBI:15377"/>
        <dbReference type="ChEBI" id="CHEBI:15378"/>
        <dbReference type="ChEBI" id="CHEBI:29985"/>
        <dbReference type="ChEBI" id="CHEBI:29991"/>
        <dbReference type="ChEBI" id="CHEBI:30616"/>
        <dbReference type="ChEBI" id="CHEBI:33019"/>
        <dbReference type="ChEBI" id="CHEBI:58048"/>
        <dbReference type="ChEBI" id="CHEBI:58359"/>
        <dbReference type="ChEBI" id="CHEBI:456215"/>
        <dbReference type="EC" id="6.3.5.4"/>
    </reaction>
</comment>
<feature type="binding site" evidence="9">
    <location>
        <position position="97"/>
    </location>
    <ligand>
        <name>L-glutamine</name>
        <dbReference type="ChEBI" id="CHEBI:58359"/>
    </ligand>
</feature>
<dbReference type="GO" id="GO:0004066">
    <property type="term" value="F:asparagine synthase (glutamine-hydrolyzing) activity"/>
    <property type="evidence" value="ECO:0007669"/>
    <property type="project" value="UniProtKB-EC"/>
</dbReference>
<dbReference type="GO" id="GO:0006529">
    <property type="term" value="P:asparagine biosynthetic process"/>
    <property type="evidence" value="ECO:0007669"/>
    <property type="project" value="UniProtKB-KW"/>
</dbReference>
<accession>A0A858SXV4</accession>
<dbReference type="SUPFAM" id="SSF52402">
    <property type="entry name" value="Adenine nucleotide alpha hydrolases-like"/>
    <property type="match status" value="1"/>
</dbReference>
<comment type="pathway">
    <text evidence="1">Amino-acid biosynthesis; L-asparagine biosynthesis; L-asparagine from L-aspartate (L-Gln route): step 1/1.</text>
</comment>
<keyword evidence="8" id="KW-0061">Asparagine biosynthesis</keyword>
<dbReference type="GO" id="GO:0005829">
    <property type="term" value="C:cytosol"/>
    <property type="evidence" value="ECO:0007669"/>
    <property type="project" value="TreeGrafter"/>
</dbReference>
<evidence type="ECO:0000256" key="3">
    <source>
        <dbReference type="ARBA" id="ARBA00012737"/>
    </source>
</evidence>
<feature type="site" description="Important for beta-aspartyl-AMP intermediate formation" evidence="10">
    <location>
        <position position="362"/>
    </location>
</feature>
<evidence type="ECO:0000256" key="1">
    <source>
        <dbReference type="ARBA" id="ARBA00005187"/>
    </source>
</evidence>
<keyword evidence="4 9" id="KW-0547">Nucleotide-binding</keyword>
<dbReference type="Pfam" id="PF00733">
    <property type="entry name" value="Asn_synthase"/>
    <property type="match status" value="1"/>
</dbReference>
<dbReference type="InterPro" id="IPR051786">
    <property type="entry name" value="ASN_synthetase/amidase"/>
</dbReference>
<evidence type="ECO:0000256" key="2">
    <source>
        <dbReference type="ARBA" id="ARBA00005752"/>
    </source>
</evidence>
<dbReference type="RefSeq" id="WP_169642104.1">
    <property type="nucleotide sequence ID" value="NZ_CP048788.1"/>
</dbReference>
<keyword evidence="8" id="KW-0028">Amino-acid biosynthesis</keyword>
<keyword evidence="12" id="KW-0436">Ligase</keyword>
<name>A0A858SXV4_9RHOB</name>
<evidence type="ECO:0000313" key="12">
    <source>
        <dbReference type="EMBL" id="QJF52887.1"/>
    </source>
</evidence>
<dbReference type="CDD" id="cd01991">
    <property type="entry name" value="Asn_synthase_B_C"/>
    <property type="match status" value="1"/>
</dbReference>
<dbReference type="SUPFAM" id="SSF56235">
    <property type="entry name" value="N-terminal nucleophile aminohydrolases (Ntn hydrolases)"/>
    <property type="match status" value="1"/>
</dbReference>
<feature type="active site" description="For GATase activity" evidence="8">
    <location>
        <position position="2"/>
    </location>
</feature>
<keyword evidence="13" id="KW-1185">Reference proteome</keyword>
<feature type="domain" description="Glutamine amidotransferase type-2" evidence="11">
    <location>
        <begin position="2"/>
        <end position="211"/>
    </location>
</feature>
<evidence type="ECO:0000256" key="7">
    <source>
        <dbReference type="ARBA" id="ARBA00048741"/>
    </source>
</evidence>
<dbReference type="PANTHER" id="PTHR43284">
    <property type="entry name" value="ASPARAGINE SYNTHETASE (GLUTAMINE-HYDROLYZING)"/>
    <property type="match status" value="1"/>
</dbReference>
<evidence type="ECO:0000256" key="6">
    <source>
        <dbReference type="ARBA" id="ARBA00022962"/>
    </source>
</evidence>
<keyword evidence="5 9" id="KW-0067">ATP-binding</keyword>
<evidence type="ECO:0000256" key="8">
    <source>
        <dbReference type="PIRSR" id="PIRSR001589-1"/>
    </source>
</evidence>
<dbReference type="InterPro" id="IPR001962">
    <property type="entry name" value="Asn_synthase"/>
</dbReference>
<dbReference type="Gene3D" id="3.40.50.620">
    <property type="entry name" value="HUPs"/>
    <property type="match status" value="1"/>
</dbReference>
<evidence type="ECO:0000256" key="9">
    <source>
        <dbReference type="PIRSR" id="PIRSR001589-2"/>
    </source>
</evidence>
<dbReference type="CDD" id="cd00712">
    <property type="entry name" value="AsnB"/>
    <property type="match status" value="1"/>
</dbReference>
<comment type="similarity">
    <text evidence="2">Belongs to the asparagine synthetase family.</text>
</comment>
<dbReference type="Proteomes" id="UP000503308">
    <property type="component" value="Chromosome"/>
</dbReference>
<dbReference type="InterPro" id="IPR029055">
    <property type="entry name" value="Ntn_hydrolases_N"/>
</dbReference>
<evidence type="ECO:0000256" key="4">
    <source>
        <dbReference type="ARBA" id="ARBA00022741"/>
    </source>
</evidence>
<dbReference type="EMBL" id="CP048788">
    <property type="protein sequence ID" value="QJF52887.1"/>
    <property type="molecule type" value="Genomic_DNA"/>
</dbReference>
<evidence type="ECO:0000259" key="11">
    <source>
        <dbReference type="PROSITE" id="PS51278"/>
    </source>
</evidence>
<dbReference type="PROSITE" id="PS51278">
    <property type="entry name" value="GATASE_TYPE_2"/>
    <property type="match status" value="1"/>
</dbReference>
<evidence type="ECO:0000256" key="10">
    <source>
        <dbReference type="PIRSR" id="PIRSR001589-3"/>
    </source>
</evidence>
<dbReference type="InterPro" id="IPR006426">
    <property type="entry name" value="Asn_synth_AEB"/>
</dbReference>
<dbReference type="KEGG" id="rpon:G3256_17765"/>
<dbReference type="InterPro" id="IPR033738">
    <property type="entry name" value="AsnB_N"/>
</dbReference>
<dbReference type="GO" id="GO:0005524">
    <property type="term" value="F:ATP binding"/>
    <property type="evidence" value="ECO:0007669"/>
    <property type="project" value="UniProtKB-KW"/>
</dbReference>
<evidence type="ECO:0000256" key="5">
    <source>
        <dbReference type="ARBA" id="ARBA00022840"/>
    </source>
</evidence>
<evidence type="ECO:0000313" key="13">
    <source>
        <dbReference type="Proteomes" id="UP000503308"/>
    </source>
</evidence>